<dbReference type="Proteomes" id="UP000320643">
    <property type="component" value="Unassembled WGS sequence"/>
</dbReference>
<dbReference type="InterPro" id="IPR013538">
    <property type="entry name" value="ASHA1/2-like_C"/>
</dbReference>
<gene>
    <name evidence="3" type="ORF">FMM05_12225</name>
</gene>
<dbReference type="EMBL" id="VJVZ01000007">
    <property type="protein sequence ID" value="TRW23918.1"/>
    <property type="molecule type" value="Genomic_DNA"/>
</dbReference>
<dbReference type="OrthoDB" id="2355173at2"/>
<sequence>MKGGLIVEATITIDAPVSKVWQALTSPELIAKYLYGAKVTTDWKVGSSITYEGEYNGKTYKDKGVIETFEPNHVYASTYWSSMSGKEDKPENYNLVTYTLLEAGDKTTVNLTQNNVADAVEQEHLTANWYATLADLKDVAESL</sequence>
<proteinExistence type="inferred from homology"/>
<evidence type="ECO:0000313" key="4">
    <source>
        <dbReference type="Proteomes" id="UP000320643"/>
    </source>
</evidence>
<evidence type="ECO:0000259" key="2">
    <source>
        <dbReference type="Pfam" id="PF08327"/>
    </source>
</evidence>
<evidence type="ECO:0000313" key="3">
    <source>
        <dbReference type="EMBL" id="TRW23918.1"/>
    </source>
</evidence>
<dbReference type="AlphaFoldDB" id="A0A552V0D2"/>
<dbReference type="SUPFAM" id="SSF55961">
    <property type="entry name" value="Bet v1-like"/>
    <property type="match status" value="1"/>
</dbReference>
<organism evidence="3 4">
    <name type="scientific">Flavobacterium zepuense</name>
    <dbReference type="NCBI Taxonomy" id="2593302"/>
    <lineage>
        <taxon>Bacteria</taxon>
        <taxon>Pseudomonadati</taxon>
        <taxon>Bacteroidota</taxon>
        <taxon>Flavobacteriia</taxon>
        <taxon>Flavobacteriales</taxon>
        <taxon>Flavobacteriaceae</taxon>
        <taxon>Flavobacterium</taxon>
    </lineage>
</organism>
<comment type="similarity">
    <text evidence="1">Belongs to the AHA1 family.</text>
</comment>
<feature type="domain" description="Activator of Hsp90 ATPase homologue 1/2-like C-terminal" evidence="2">
    <location>
        <begin position="14"/>
        <end position="140"/>
    </location>
</feature>
<reference evidence="3 4" key="1">
    <citation type="submission" date="2019-07" db="EMBL/GenBank/DDBJ databases">
        <title>Flavobacterium sp. nov., isolated from glacier ice.</title>
        <authorList>
            <person name="Liu Q."/>
            <person name="Xin Y.-H."/>
        </authorList>
    </citation>
    <scope>NUCLEOTIDE SEQUENCE [LARGE SCALE GENOMIC DNA]</scope>
    <source>
        <strain evidence="3 4">ZT4R6</strain>
    </source>
</reference>
<accession>A0A552V0D2</accession>
<name>A0A552V0D2_9FLAO</name>
<dbReference type="Gene3D" id="3.30.530.20">
    <property type="match status" value="1"/>
</dbReference>
<evidence type="ECO:0000256" key="1">
    <source>
        <dbReference type="ARBA" id="ARBA00006817"/>
    </source>
</evidence>
<dbReference type="Pfam" id="PF08327">
    <property type="entry name" value="AHSA1"/>
    <property type="match status" value="1"/>
</dbReference>
<dbReference type="CDD" id="cd07814">
    <property type="entry name" value="SRPBCC_CalC_Aha1-like"/>
    <property type="match status" value="1"/>
</dbReference>
<comment type="caution">
    <text evidence="3">The sequence shown here is derived from an EMBL/GenBank/DDBJ whole genome shotgun (WGS) entry which is preliminary data.</text>
</comment>
<keyword evidence="4" id="KW-1185">Reference proteome</keyword>
<dbReference type="InterPro" id="IPR023393">
    <property type="entry name" value="START-like_dom_sf"/>
</dbReference>
<protein>
    <submittedName>
        <fullName evidence="3">SRPBCC domain-containing protein</fullName>
    </submittedName>
</protein>
<dbReference type="RefSeq" id="WP_143373666.1">
    <property type="nucleotide sequence ID" value="NZ_VJVZ01000007.1"/>
</dbReference>